<feature type="signal peptide" evidence="11">
    <location>
        <begin position="1"/>
        <end position="22"/>
    </location>
</feature>
<feature type="binding site" description="covalent" evidence="9">
    <location>
        <position position="313"/>
    </location>
    <ligand>
        <name>heme c</name>
        <dbReference type="ChEBI" id="CHEBI:61717"/>
        <label>3</label>
    </ligand>
</feature>
<keyword evidence="2" id="KW-1003">Cell membrane</keyword>
<comment type="cofactor">
    <cofactor evidence="9">
        <name>heme c</name>
        <dbReference type="ChEBI" id="CHEBI:61717"/>
    </cofactor>
    <text evidence="9">Binds 3 heme c groups covalently per subunit.</text>
</comment>
<evidence type="ECO:0000256" key="5">
    <source>
        <dbReference type="ARBA" id="ARBA00022729"/>
    </source>
</evidence>
<dbReference type="Proteomes" id="UP000028640">
    <property type="component" value="Unassembled WGS sequence"/>
</dbReference>
<dbReference type="Gene3D" id="1.10.760.10">
    <property type="entry name" value="Cytochrome c-like domain"/>
    <property type="match status" value="2"/>
</dbReference>
<dbReference type="EMBL" id="JMPJ01000042">
    <property type="protein sequence ID" value="KFC82277.1"/>
    <property type="molecule type" value="Genomic_DNA"/>
</dbReference>
<evidence type="ECO:0000256" key="8">
    <source>
        <dbReference type="ARBA" id="ARBA00023136"/>
    </source>
</evidence>
<evidence type="ECO:0000256" key="2">
    <source>
        <dbReference type="ARBA" id="ARBA00022475"/>
    </source>
</evidence>
<dbReference type="InterPro" id="IPR014353">
    <property type="entry name" value="Membr-bd_ADH_cyt_c"/>
</dbReference>
<dbReference type="GO" id="GO:0016614">
    <property type="term" value="F:oxidoreductase activity, acting on CH-OH group of donors"/>
    <property type="evidence" value="ECO:0007669"/>
    <property type="project" value="InterPro"/>
</dbReference>
<dbReference type="GO" id="GO:0005886">
    <property type="term" value="C:plasma membrane"/>
    <property type="evidence" value="ECO:0007669"/>
    <property type="project" value="UniProtKB-SubCell"/>
</dbReference>
<evidence type="ECO:0000256" key="6">
    <source>
        <dbReference type="ARBA" id="ARBA00022737"/>
    </source>
</evidence>
<organism evidence="13 14">
    <name type="scientific">Ewingella americana (strain ATCC 33852 / DSM 4580 / CCUG 14506 / JCM 5911 / LMG 7869 / NCTC 12157 / CDC 1468-78)</name>
    <dbReference type="NCBI Taxonomy" id="910964"/>
    <lineage>
        <taxon>Bacteria</taxon>
        <taxon>Pseudomonadati</taxon>
        <taxon>Pseudomonadota</taxon>
        <taxon>Gammaproteobacteria</taxon>
        <taxon>Enterobacterales</taxon>
        <taxon>Yersiniaceae</taxon>
        <taxon>Ewingella</taxon>
    </lineage>
</organism>
<name>A0A085GEY2_EWIA3</name>
<feature type="binding site" description="covalent" evidence="9">
    <location>
        <position position="316"/>
    </location>
    <ligand>
        <name>heme c</name>
        <dbReference type="ChEBI" id="CHEBI:61717"/>
        <label>3</label>
    </ligand>
</feature>
<dbReference type="PANTHER" id="PTHR35008:SF8">
    <property type="entry name" value="ALCOHOL DEHYDROGENASE CYTOCHROME C SUBUNIT"/>
    <property type="match status" value="1"/>
</dbReference>
<dbReference type="PROSITE" id="PS51007">
    <property type="entry name" value="CYTC"/>
    <property type="match status" value="3"/>
</dbReference>
<evidence type="ECO:0000256" key="10">
    <source>
        <dbReference type="PIRSR" id="PIRSR000018-51"/>
    </source>
</evidence>
<dbReference type="AlphaFoldDB" id="A0A085GEY2"/>
<dbReference type="InterPro" id="IPR009056">
    <property type="entry name" value="Cyt_c-like_dom"/>
</dbReference>
<evidence type="ECO:0000256" key="7">
    <source>
        <dbReference type="ARBA" id="ARBA00023004"/>
    </source>
</evidence>
<dbReference type="SUPFAM" id="SSF46626">
    <property type="entry name" value="Cytochrome c"/>
    <property type="match status" value="3"/>
</dbReference>
<feature type="binding site" description="axial binding residue" evidence="10">
    <location>
        <position position="47"/>
    </location>
    <ligand>
        <name>heme c</name>
        <dbReference type="ChEBI" id="CHEBI:61717"/>
        <label>1</label>
    </ligand>
    <ligandPart>
        <name>Fe</name>
        <dbReference type="ChEBI" id="CHEBI:18248"/>
    </ligandPart>
</feature>
<gene>
    <name evidence="13" type="ORF">GEAM_1536</name>
</gene>
<feature type="chain" id="PRO_5001791293" evidence="11">
    <location>
        <begin position="23"/>
        <end position="411"/>
    </location>
</feature>
<keyword evidence="6" id="KW-0677">Repeat</keyword>
<evidence type="ECO:0000259" key="12">
    <source>
        <dbReference type="PROSITE" id="PS51007"/>
    </source>
</evidence>
<dbReference type="eggNOG" id="COG2010">
    <property type="taxonomic scope" value="Bacteria"/>
</dbReference>
<keyword evidence="3 9" id="KW-0349">Heme</keyword>
<protein>
    <submittedName>
        <fullName evidence="13">Putative diheme cytochrome c553</fullName>
    </submittedName>
</protein>
<dbReference type="RefSeq" id="WP_034790193.1">
    <property type="nucleotide sequence ID" value="NZ_JMPJ01000042.1"/>
</dbReference>
<sequence>MKTLASFSLGLVALTLSGLAHAAGDGAFEQVERGRYLATVGDCAACHTASTPNAKPFAGGVPIETPFGRLVGANITPDPETGIGKWSFDDFQRAMSEGIGHGGKRLYGAMPFTAYTKVTREDNAAIWAYLQTVQPVHNEIESNQLPFPFNIRTSLMGWNWLNFTKGEYKPKMDKSAEWNRGAYLVEGLGHCGTCHTPKNLIGGDKDSQFLQGAVIENWVAPDITVNQHTGIGKWTEEDLMQYLKTGANRFDIASGPMAEEVDHSSQHWTDADLKAVAVYLKDSGHDSGSKAPEPIKADDKAMIAGKQIYADRCSACHTPNGQGQEGLFPRLADSALINQDHATSLIRVVLAGSRPVATKTAPTAPSMPSFDGVMSDQDVANVLTYIRNSWGNSASAVSSSDVKDLRAELKK</sequence>
<dbReference type="PIRSF" id="PIRSF000018">
    <property type="entry name" value="Mb_ADH_cyt_c"/>
    <property type="match status" value="1"/>
</dbReference>
<dbReference type="Pfam" id="PF00034">
    <property type="entry name" value="Cytochrom_C"/>
    <property type="match status" value="2"/>
</dbReference>
<dbReference type="STRING" id="910964.GEAM_1536"/>
<evidence type="ECO:0000256" key="11">
    <source>
        <dbReference type="SAM" id="SignalP"/>
    </source>
</evidence>
<feature type="binding site" description="axial binding residue" evidence="10">
    <location>
        <position position="195"/>
    </location>
    <ligand>
        <name>heme c</name>
        <dbReference type="ChEBI" id="CHEBI:61717"/>
        <label>2</label>
    </ligand>
    <ligandPart>
        <name>Fe</name>
        <dbReference type="ChEBI" id="CHEBI:18248"/>
    </ligandPart>
</feature>
<comment type="subcellular location">
    <subcellularLocation>
        <location evidence="1">Cell membrane</location>
    </subcellularLocation>
</comment>
<keyword evidence="5 11" id="KW-0732">Signal</keyword>
<keyword evidence="8" id="KW-0472">Membrane</keyword>
<dbReference type="GeneID" id="78379884"/>
<evidence type="ECO:0000313" key="13">
    <source>
        <dbReference type="EMBL" id="KFC82277.1"/>
    </source>
</evidence>
<proteinExistence type="predicted"/>
<feature type="domain" description="Cytochrome c" evidence="12">
    <location>
        <begin position="19"/>
        <end position="134"/>
    </location>
</feature>
<feature type="binding site" description="covalent" evidence="9">
    <location>
        <position position="191"/>
    </location>
    <ligand>
        <name>heme c</name>
        <dbReference type="ChEBI" id="CHEBI:61717"/>
        <label>2</label>
    </ligand>
</feature>
<dbReference type="OrthoDB" id="9811281at2"/>
<evidence type="ECO:0000256" key="3">
    <source>
        <dbReference type="ARBA" id="ARBA00022617"/>
    </source>
</evidence>
<feature type="domain" description="Cytochrome c" evidence="12">
    <location>
        <begin position="176"/>
        <end position="284"/>
    </location>
</feature>
<dbReference type="GO" id="GO:0005506">
    <property type="term" value="F:iron ion binding"/>
    <property type="evidence" value="ECO:0007669"/>
    <property type="project" value="InterPro"/>
</dbReference>
<feature type="domain" description="Cytochrome c" evidence="12">
    <location>
        <begin position="300"/>
        <end position="390"/>
    </location>
</feature>
<reference evidence="13 14" key="1">
    <citation type="submission" date="2014-05" db="EMBL/GenBank/DDBJ databases">
        <title>ATOL: Assembling a taxonomically balanced genome-scale reconstruction of the evolutionary history of the Enterobacteriaceae.</title>
        <authorList>
            <person name="Plunkett G.III."/>
            <person name="Neeno-Eckwall E.C."/>
            <person name="Glasner J.D."/>
            <person name="Perna N.T."/>
        </authorList>
    </citation>
    <scope>NUCLEOTIDE SEQUENCE [LARGE SCALE GENOMIC DNA]</scope>
    <source>
        <strain evidence="13 14">ATCC 33852</strain>
    </source>
</reference>
<evidence type="ECO:0000256" key="1">
    <source>
        <dbReference type="ARBA" id="ARBA00004236"/>
    </source>
</evidence>
<feature type="binding site" description="covalent" evidence="9">
    <location>
        <position position="46"/>
    </location>
    <ligand>
        <name>heme c</name>
        <dbReference type="ChEBI" id="CHEBI:61717"/>
        <label>1</label>
    </ligand>
</feature>
<keyword evidence="7 10" id="KW-0408">Iron</keyword>
<dbReference type="PANTHER" id="PTHR35008">
    <property type="entry name" value="BLL4482 PROTEIN-RELATED"/>
    <property type="match status" value="1"/>
</dbReference>
<keyword evidence="14" id="KW-1185">Reference proteome</keyword>
<feature type="binding site" description="axial binding residue" evidence="10">
    <location>
        <position position="317"/>
    </location>
    <ligand>
        <name>heme c</name>
        <dbReference type="ChEBI" id="CHEBI:61717"/>
        <label>3</label>
    </ligand>
    <ligandPart>
        <name>Fe</name>
        <dbReference type="ChEBI" id="CHEBI:18248"/>
    </ligandPart>
</feature>
<evidence type="ECO:0000313" key="14">
    <source>
        <dbReference type="Proteomes" id="UP000028640"/>
    </source>
</evidence>
<accession>A0A085GEY2</accession>
<dbReference type="GO" id="GO:0009055">
    <property type="term" value="F:electron transfer activity"/>
    <property type="evidence" value="ECO:0007669"/>
    <property type="project" value="InterPro"/>
</dbReference>
<dbReference type="InterPro" id="IPR036909">
    <property type="entry name" value="Cyt_c-like_dom_sf"/>
</dbReference>
<dbReference type="InterPro" id="IPR051459">
    <property type="entry name" value="Cytochrome_c-type_DH"/>
</dbReference>
<feature type="binding site" description="covalent" evidence="9">
    <location>
        <position position="43"/>
    </location>
    <ligand>
        <name>heme c</name>
        <dbReference type="ChEBI" id="CHEBI:61717"/>
        <label>1</label>
    </ligand>
</feature>
<evidence type="ECO:0000256" key="4">
    <source>
        <dbReference type="ARBA" id="ARBA00022723"/>
    </source>
</evidence>
<feature type="binding site" description="covalent" evidence="9">
    <location>
        <position position="194"/>
    </location>
    <ligand>
        <name>heme c</name>
        <dbReference type="ChEBI" id="CHEBI:61717"/>
        <label>2</label>
    </ligand>
</feature>
<keyword evidence="4 10" id="KW-0479">Metal-binding</keyword>
<evidence type="ECO:0000256" key="9">
    <source>
        <dbReference type="PIRSR" id="PIRSR000018-50"/>
    </source>
</evidence>
<comment type="caution">
    <text evidence="13">The sequence shown here is derived from an EMBL/GenBank/DDBJ whole genome shotgun (WGS) entry which is preliminary data.</text>
</comment>
<dbReference type="GO" id="GO:0020037">
    <property type="term" value="F:heme binding"/>
    <property type="evidence" value="ECO:0007669"/>
    <property type="project" value="InterPro"/>
</dbReference>